<keyword evidence="3" id="KW-1185">Reference proteome</keyword>
<accession>A0A3Q7GLZ0</accession>
<proteinExistence type="predicted"/>
<feature type="domain" description="RNase H type-1" evidence="1">
    <location>
        <begin position="4"/>
        <end position="90"/>
    </location>
</feature>
<dbReference type="InterPro" id="IPR002156">
    <property type="entry name" value="RNaseH_domain"/>
</dbReference>
<organism evidence="2">
    <name type="scientific">Solanum lycopersicum</name>
    <name type="common">Tomato</name>
    <name type="synonym">Lycopersicon esculentum</name>
    <dbReference type="NCBI Taxonomy" id="4081"/>
    <lineage>
        <taxon>Eukaryota</taxon>
        <taxon>Viridiplantae</taxon>
        <taxon>Streptophyta</taxon>
        <taxon>Embryophyta</taxon>
        <taxon>Tracheophyta</taxon>
        <taxon>Spermatophyta</taxon>
        <taxon>Magnoliopsida</taxon>
        <taxon>eudicotyledons</taxon>
        <taxon>Gunneridae</taxon>
        <taxon>Pentapetalae</taxon>
        <taxon>asterids</taxon>
        <taxon>lamiids</taxon>
        <taxon>Solanales</taxon>
        <taxon>Solanaceae</taxon>
        <taxon>Solanoideae</taxon>
        <taxon>Solaneae</taxon>
        <taxon>Solanum</taxon>
        <taxon>Solanum subgen. Lycopersicon</taxon>
    </lineage>
</organism>
<dbReference type="InParanoid" id="A0A3Q7GLZ0"/>
<dbReference type="Gramene" id="Solyc05g043238.1.1">
    <property type="protein sequence ID" value="Solyc05g043238.1.1"/>
    <property type="gene ID" value="Solyc05g043238.1"/>
</dbReference>
<name>A0A3Q7GLZ0_SOLLC</name>
<dbReference type="Pfam" id="PF13456">
    <property type="entry name" value="RVT_3"/>
    <property type="match status" value="1"/>
</dbReference>
<dbReference type="GO" id="GO:0003676">
    <property type="term" value="F:nucleic acid binding"/>
    <property type="evidence" value="ECO:0007669"/>
    <property type="project" value="InterPro"/>
</dbReference>
<dbReference type="EnsemblPlants" id="Solyc05g043238.1.1">
    <property type="protein sequence ID" value="Solyc05g043238.1.1"/>
    <property type="gene ID" value="Solyc05g043238.1"/>
</dbReference>
<evidence type="ECO:0000259" key="1">
    <source>
        <dbReference type="Pfam" id="PF13456"/>
    </source>
</evidence>
<reference evidence="2" key="2">
    <citation type="submission" date="2019-01" db="UniProtKB">
        <authorList>
            <consortium name="EnsemblPlants"/>
        </authorList>
    </citation>
    <scope>IDENTIFICATION</scope>
    <source>
        <strain evidence="2">cv. Heinz 1706</strain>
    </source>
</reference>
<protein>
    <recommendedName>
        <fullName evidence="1">RNase H type-1 domain-containing protein</fullName>
    </recommendedName>
</protein>
<dbReference type="GO" id="GO:0004523">
    <property type="term" value="F:RNA-DNA hybrid ribonuclease activity"/>
    <property type="evidence" value="ECO:0007669"/>
    <property type="project" value="InterPro"/>
</dbReference>
<sequence length="102" mass="11639">MSESEPSSATFCVRNRDGDLLRAKGITILDSYSLVADVIAIRIRLQFCLENQIPNIIVESDSLTIVNIMNGNFDFRTFQKLPSNGRKIIDMDKHNILEIRIR</sequence>
<dbReference type="Gene3D" id="3.30.420.10">
    <property type="entry name" value="Ribonuclease H-like superfamily/Ribonuclease H"/>
    <property type="match status" value="1"/>
</dbReference>
<dbReference type="AlphaFoldDB" id="A0A3Q7GLZ0"/>
<reference evidence="2" key="1">
    <citation type="journal article" date="2012" name="Nature">
        <title>The tomato genome sequence provides insights into fleshy fruit evolution.</title>
        <authorList>
            <consortium name="Tomato Genome Consortium"/>
        </authorList>
    </citation>
    <scope>NUCLEOTIDE SEQUENCE [LARGE SCALE GENOMIC DNA]</scope>
    <source>
        <strain evidence="2">cv. Heinz 1706</strain>
    </source>
</reference>
<dbReference type="InterPro" id="IPR036397">
    <property type="entry name" value="RNaseH_sf"/>
</dbReference>
<dbReference type="STRING" id="4081.A0A3Q7GLZ0"/>
<evidence type="ECO:0000313" key="3">
    <source>
        <dbReference type="Proteomes" id="UP000004994"/>
    </source>
</evidence>
<evidence type="ECO:0000313" key="2">
    <source>
        <dbReference type="EnsemblPlants" id="Solyc05g043238.1.1"/>
    </source>
</evidence>
<dbReference type="Proteomes" id="UP000004994">
    <property type="component" value="Chromosome 5"/>
</dbReference>